<protein>
    <submittedName>
        <fullName evidence="1">Uncharacterized protein</fullName>
    </submittedName>
</protein>
<organism evidence="1">
    <name type="scientific">Rhizophora mucronata</name>
    <name type="common">Asiatic mangrove</name>
    <dbReference type="NCBI Taxonomy" id="61149"/>
    <lineage>
        <taxon>Eukaryota</taxon>
        <taxon>Viridiplantae</taxon>
        <taxon>Streptophyta</taxon>
        <taxon>Embryophyta</taxon>
        <taxon>Tracheophyta</taxon>
        <taxon>Spermatophyta</taxon>
        <taxon>Magnoliopsida</taxon>
        <taxon>eudicotyledons</taxon>
        <taxon>Gunneridae</taxon>
        <taxon>Pentapetalae</taxon>
        <taxon>rosids</taxon>
        <taxon>fabids</taxon>
        <taxon>Malpighiales</taxon>
        <taxon>Rhizophoraceae</taxon>
        <taxon>Rhizophora</taxon>
    </lineage>
</organism>
<evidence type="ECO:0000313" key="1">
    <source>
        <dbReference type="EMBL" id="MBX71897.1"/>
    </source>
</evidence>
<dbReference type="EMBL" id="GGEC01091413">
    <property type="protein sequence ID" value="MBX71897.1"/>
    <property type="molecule type" value="Transcribed_RNA"/>
</dbReference>
<accession>A0A2P2QY65</accession>
<sequence length="23" mass="2664">MAFITSFVLTLLFPFMTVWKCPA</sequence>
<reference evidence="1" key="1">
    <citation type="submission" date="2018-02" db="EMBL/GenBank/DDBJ databases">
        <title>Rhizophora mucronata_Transcriptome.</title>
        <authorList>
            <person name="Meera S.P."/>
            <person name="Sreeshan A."/>
            <person name="Augustine A."/>
        </authorList>
    </citation>
    <scope>NUCLEOTIDE SEQUENCE</scope>
    <source>
        <tissue evidence="1">Leaf</tissue>
    </source>
</reference>
<name>A0A2P2QY65_RHIMU</name>
<dbReference type="AlphaFoldDB" id="A0A2P2QY65"/>
<proteinExistence type="predicted"/>